<evidence type="ECO:0000313" key="4">
    <source>
        <dbReference type="Proteomes" id="UP000268727"/>
    </source>
</evidence>
<proteinExistence type="predicted"/>
<gene>
    <name evidence="3" type="ORF">EDD40_4962</name>
</gene>
<accession>A0A3N1HBA6</accession>
<dbReference type="AlphaFoldDB" id="A0A3N1HBA6"/>
<dbReference type="Proteomes" id="UP000268727">
    <property type="component" value="Unassembled WGS sequence"/>
</dbReference>
<dbReference type="Gene3D" id="2.160.20.80">
    <property type="entry name" value="E3 ubiquitin-protein ligase SopA"/>
    <property type="match status" value="1"/>
</dbReference>
<keyword evidence="1" id="KW-0175">Coiled coil</keyword>
<sequence length="371" mass="41459">MKHLWIAGAVVSVAALVWLMIKHRRRRGLVKPVVLGAIGAFLLVTGWLFATDAAAPKQEAIKTGGLAAGAIVALYALWLNDRRRRTDEDRQRIESKRQELEIERAEHDRSRVADERFARSVELLGHDAEQVRVGAMHALAGLARSRQEYTQTVLDVLCAYLRRPFDVTREGDGLVRDERELEVRLTAQRLVADLLPRADLDAAPRYNLDLTRAYLEYFDLSHRQVGDLVLRAAHLRESNSLHHAVVRGGAWFTDATSDGRLHLHDMVLHGKAWFSRFRCRQAADFTATRFLGPAKFAGVAFTGPVTFEGGEFAEPVDFEDARFAGGLTLRLAKPVEARKRGLRVSLEHPNALPDGWVVEGREDGGLGLVRS</sequence>
<feature type="transmembrane region" description="Helical" evidence="2">
    <location>
        <begin position="61"/>
        <end position="80"/>
    </location>
</feature>
<dbReference type="InterPro" id="IPR001646">
    <property type="entry name" value="5peptide_repeat"/>
</dbReference>
<name>A0A3N1HBA6_9PSEU</name>
<protein>
    <submittedName>
        <fullName evidence="3">Pentapeptide repeat protein</fullName>
    </submittedName>
</protein>
<feature type="transmembrane region" description="Helical" evidence="2">
    <location>
        <begin position="33"/>
        <end position="49"/>
    </location>
</feature>
<evidence type="ECO:0000256" key="1">
    <source>
        <dbReference type="SAM" id="Coils"/>
    </source>
</evidence>
<reference evidence="3 4" key="1">
    <citation type="submission" date="2018-11" db="EMBL/GenBank/DDBJ databases">
        <title>Sequencing the genomes of 1000 actinobacteria strains.</title>
        <authorList>
            <person name="Klenk H.-P."/>
        </authorList>
    </citation>
    <scope>NUCLEOTIDE SEQUENCE [LARGE SCALE GENOMIC DNA]</scope>
    <source>
        <strain evidence="3 4">DSM 44231</strain>
    </source>
</reference>
<keyword evidence="2" id="KW-0812">Transmembrane</keyword>
<feature type="transmembrane region" description="Helical" evidence="2">
    <location>
        <begin position="6"/>
        <end position="21"/>
    </location>
</feature>
<dbReference type="Pfam" id="PF13576">
    <property type="entry name" value="Pentapeptide_3"/>
    <property type="match status" value="1"/>
</dbReference>
<keyword evidence="2" id="KW-0472">Membrane</keyword>
<evidence type="ECO:0000313" key="3">
    <source>
        <dbReference type="EMBL" id="ROP39572.1"/>
    </source>
</evidence>
<comment type="caution">
    <text evidence="3">The sequence shown here is derived from an EMBL/GenBank/DDBJ whole genome shotgun (WGS) entry which is preliminary data.</text>
</comment>
<keyword evidence="4" id="KW-1185">Reference proteome</keyword>
<feature type="coiled-coil region" evidence="1">
    <location>
        <begin position="83"/>
        <end position="115"/>
    </location>
</feature>
<dbReference type="RefSeq" id="WP_246037796.1">
    <property type="nucleotide sequence ID" value="NZ_RJKM01000001.1"/>
</dbReference>
<organism evidence="3 4">
    <name type="scientific">Saccharothrix texasensis</name>
    <dbReference type="NCBI Taxonomy" id="103734"/>
    <lineage>
        <taxon>Bacteria</taxon>
        <taxon>Bacillati</taxon>
        <taxon>Actinomycetota</taxon>
        <taxon>Actinomycetes</taxon>
        <taxon>Pseudonocardiales</taxon>
        <taxon>Pseudonocardiaceae</taxon>
        <taxon>Saccharothrix</taxon>
    </lineage>
</organism>
<dbReference type="EMBL" id="RJKM01000001">
    <property type="protein sequence ID" value="ROP39572.1"/>
    <property type="molecule type" value="Genomic_DNA"/>
</dbReference>
<evidence type="ECO:0000256" key="2">
    <source>
        <dbReference type="SAM" id="Phobius"/>
    </source>
</evidence>
<keyword evidence="2" id="KW-1133">Transmembrane helix</keyword>